<organism evidence="2 3">
    <name type="scientific">Marasmiellus scandens</name>
    <dbReference type="NCBI Taxonomy" id="2682957"/>
    <lineage>
        <taxon>Eukaryota</taxon>
        <taxon>Fungi</taxon>
        <taxon>Dikarya</taxon>
        <taxon>Basidiomycota</taxon>
        <taxon>Agaricomycotina</taxon>
        <taxon>Agaricomycetes</taxon>
        <taxon>Agaricomycetidae</taxon>
        <taxon>Agaricales</taxon>
        <taxon>Marasmiineae</taxon>
        <taxon>Omphalotaceae</taxon>
        <taxon>Marasmiellus</taxon>
    </lineage>
</organism>
<evidence type="ECO:0000256" key="1">
    <source>
        <dbReference type="SAM" id="MobiDB-lite"/>
    </source>
</evidence>
<sequence>MPRLLTGDVYFNAVVEWEEAQQDEERQKEERAKARNLQNIELAAWEQEDQKRREWNAEKTCMWKEALAAWEAKQMEAKANKIKLKDWDNQNPKPKAKDPKFMHERAAPKPKIRNTKMKEVADDGECKEIAINEEEISSEDNE</sequence>
<feature type="compositionally biased region" description="Basic and acidic residues" evidence="1">
    <location>
        <begin position="116"/>
        <end position="130"/>
    </location>
</feature>
<evidence type="ECO:0000313" key="2">
    <source>
        <dbReference type="EMBL" id="KAK7454583.1"/>
    </source>
</evidence>
<accession>A0ABR1JA39</accession>
<proteinExistence type="predicted"/>
<name>A0ABR1JA39_9AGAR</name>
<gene>
    <name evidence="2" type="ORF">VKT23_011335</name>
</gene>
<dbReference type="Proteomes" id="UP001498398">
    <property type="component" value="Unassembled WGS sequence"/>
</dbReference>
<reference evidence="2 3" key="1">
    <citation type="submission" date="2024-01" db="EMBL/GenBank/DDBJ databases">
        <title>A draft genome for the cacao thread blight pathogen Marasmiellus scandens.</title>
        <authorList>
            <person name="Baruah I.K."/>
            <person name="Leung J."/>
            <person name="Bukari Y."/>
            <person name="Amoako-Attah I."/>
            <person name="Meinhardt L.W."/>
            <person name="Bailey B.A."/>
            <person name="Cohen S.P."/>
        </authorList>
    </citation>
    <scope>NUCLEOTIDE SEQUENCE [LARGE SCALE GENOMIC DNA]</scope>
    <source>
        <strain evidence="2 3">GH-19</strain>
    </source>
</reference>
<feature type="compositionally biased region" description="Acidic residues" evidence="1">
    <location>
        <begin position="131"/>
        <end position="142"/>
    </location>
</feature>
<evidence type="ECO:0000313" key="3">
    <source>
        <dbReference type="Proteomes" id="UP001498398"/>
    </source>
</evidence>
<feature type="region of interest" description="Disordered" evidence="1">
    <location>
        <begin position="81"/>
        <end position="142"/>
    </location>
</feature>
<comment type="caution">
    <text evidence="2">The sequence shown here is derived from an EMBL/GenBank/DDBJ whole genome shotgun (WGS) entry which is preliminary data.</text>
</comment>
<dbReference type="EMBL" id="JBANRG010000024">
    <property type="protein sequence ID" value="KAK7454583.1"/>
    <property type="molecule type" value="Genomic_DNA"/>
</dbReference>
<feature type="compositionally biased region" description="Basic and acidic residues" evidence="1">
    <location>
        <begin position="95"/>
        <end position="107"/>
    </location>
</feature>
<keyword evidence="3" id="KW-1185">Reference proteome</keyword>
<protein>
    <submittedName>
        <fullName evidence="2">Uncharacterized protein</fullName>
    </submittedName>
</protein>